<dbReference type="AlphaFoldDB" id="A0AAP4EWT4"/>
<evidence type="ECO:0000313" key="2">
    <source>
        <dbReference type="Proteomes" id="UP001300383"/>
    </source>
</evidence>
<keyword evidence="2" id="KW-1185">Reference proteome</keyword>
<sequence>MDDKVHFQRNPDYIYREAAGEAVLVPVGKSFAMLMAIRCDQQFYIDQPKSKVRRKTL</sequence>
<dbReference type="RefSeq" id="WP_283230329.1">
    <property type="nucleotide sequence ID" value="NZ_JASGBQ010000005.1"/>
</dbReference>
<protein>
    <submittedName>
        <fullName evidence="1">Uncharacterized protein</fullName>
    </submittedName>
</protein>
<gene>
    <name evidence="1" type="ORF">QJ036_04930</name>
</gene>
<dbReference type="EMBL" id="JASGBQ010000005">
    <property type="protein sequence ID" value="MDI9241824.1"/>
    <property type="molecule type" value="Genomic_DNA"/>
</dbReference>
<proteinExistence type="predicted"/>
<accession>A0AAP4EWT4</accession>
<evidence type="ECO:0000313" key="1">
    <source>
        <dbReference type="EMBL" id="MDI9241824.1"/>
    </source>
</evidence>
<name>A0AAP4EWT4_9FIRM</name>
<reference evidence="1 2" key="1">
    <citation type="submission" date="2023-05" db="EMBL/GenBank/DDBJ databases">
        <title>[ruminococcus] sp. nov., isolated from a pig farm feces dump.</title>
        <authorList>
            <person name="Chang Y.-H."/>
        </authorList>
    </citation>
    <scope>NUCLEOTIDE SEQUENCE [LARGE SCALE GENOMIC DNA]</scope>
    <source>
        <strain evidence="1 2">YH-rum2234</strain>
    </source>
</reference>
<organism evidence="1 2">
    <name type="scientific">Fusibacillus kribbianus</name>
    <dbReference type="NCBI Taxonomy" id="3044208"/>
    <lineage>
        <taxon>Bacteria</taxon>
        <taxon>Bacillati</taxon>
        <taxon>Bacillota</taxon>
        <taxon>Clostridia</taxon>
        <taxon>Lachnospirales</taxon>
        <taxon>Lachnospiraceae</taxon>
        <taxon>Fusibacillus</taxon>
    </lineage>
</organism>
<comment type="caution">
    <text evidence="1">The sequence shown here is derived from an EMBL/GenBank/DDBJ whole genome shotgun (WGS) entry which is preliminary data.</text>
</comment>
<dbReference type="Proteomes" id="UP001300383">
    <property type="component" value="Unassembled WGS sequence"/>
</dbReference>